<dbReference type="InterPro" id="IPR036412">
    <property type="entry name" value="HAD-like_sf"/>
</dbReference>
<evidence type="ECO:0000256" key="1">
    <source>
        <dbReference type="SAM" id="Phobius"/>
    </source>
</evidence>
<dbReference type="InterPro" id="IPR006439">
    <property type="entry name" value="HAD-SF_hydro_IA"/>
</dbReference>
<proteinExistence type="predicted"/>
<dbReference type="EC" id="3.1.3.-" evidence="2"/>
<keyword evidence="1" id="KW-0812">Transmembrane</keyword>
<dbReference type="Pfam" id="PF00702">
    <property type="entry name" value="Hydrolase"/>
    <property type="match status" value="1"/>
</dbReference>
<dbReference type="GO" id="GO:0016787">
    <property type="term" value="F:hydrolase activity"/>
    <property type="evidence" value="ECO:0007669"/>
    <property type="project" value="UniProtKB-KW"/>
</dbReference>
<organism evidence="2">
    <name type="scientific">Blautia hansenii</name>
    <name type="common">Ruminococcus hansenii</name>
    <dbReference type="NCBI Taxonomy" id="1322"/>
    <lineage>
        <taxon>Bacteria</taxon>
        <taxon>Bacillati</taxon>
        <taxon>Bacillota</taxon>
        <taxon>Clostridia</taxon>
        <taxon>Lachnospirales</taxon>
        <taxon>Lachnospiraceae</taxon>
        <taxon>Blautia</taxon>
    </lineage>
</organism>
<feature type="transmembrane region" description="Helical" evidence="1">
    <location>
        <begin position="7"/>
        <end position="28"/>
    </location>
</feature>
<keyword evidence="2" id="KW-0378">Hydrolase</keyword>
<dbReference type="NCBIfam" id="TIGR01509">
    <property type="entry name" value="HAD-SF-IA-v3"/>
    <property type="match status" value="1"/>
</dbReference>
<dbReference type="AlphaFoldDB" id="A0A6N2SKN2"/>
<dbReference type="SFLD" id="SFLDS00003">
    <property type="entry name" value="Haloacid_Dehalogenase"/>
    <property type="match status" value="1"/>
</dbReference>
<reference evidence="2" key="1">
    <citation type="submission" date="2019-11" db="EMBL/GenBank/DDBJ databases">
        <authorList>
            <person name="Feng L."/>
        </authorList>
    </citation>
    <scope>NUCLEOTIDE SEQUENCE</scope>
    <source>
        <strain evidence="2">BhanseniiLFYP23</strain>
    </source>
</reference>
<sequence length="277" mass="31623">MKNIKRLLAIIGVGLLVGMYVLTFILSLTDHSKTGGMLMASLYATVVIPVLLYAFMLVYKWTHPKDEEIPKISAEASEIDTLIFDIGNVLAKYDWKKLLKELGYDEKTGTAVAKAVFLSKEWAEADRGILSEEELLQTFISNAPDYEKEIRETFDAVGKTISTYSYTKDWLSYLKKRGYKIYILSNFAKPVYDRCTKELDFLKLVDGGYMSWQIHCIKPEPEIYQKLITDFEIVPQKAVFIDDLMDNIAEARALGFHAVHFTSKKNAVRQLLDFGVK</sequence>
<dbReference type="Gene3D" id="1.10.150.240">
    <property type="entry name" value="Putative phosphatase, domain 2"/>
    <property type="match status" value="1"/>
</dbReference>
<name>A0A6N2SKN2_BLAHA</name>
<dbReference type="CDD" id="cd02603">
    <property type="entry name" value="HAD_sEH-N_like"/>
    <property type="match status" value="1"/>
</dbReference>
<keyword evidence="1" id="KW-0472">Membrane</keyword>
<dbReference type="PANTHER" id="PTHR43611">
    <property type="entry name" value="ALPHA-D-GLUCOSE 1-PHOSPHATE PHOSPHATASE"/>
    <property type="match status" value="1"/>
</dbReference>
<accession>A0A6N2SKN2</accession>
<dbReference type="Gene3D" id="3.40.50.1000">
    <property type="entry name" value="HAD superfamily/HAD-like"/>
    <property type="match status" value="1"/>
</dbReference>
<dbReference type="SFLD" id="SFLDG01129">
    <property type="entry name" value="C1.5:_HAD__Beta-PGM__Phosphata"/>
    <property type="match status" value="1"/>
</dbReference>
<dbReference type="PANTHER" id="PTHR43611:SF3">
    <property type="entry name" value="FLAVIN MONONUCLEOTIDE HYDROLASE 1, CHLOROPLATIC"/>
    <property type="match status" value="1"/>
</dbReference>
<dbReference type="RefSeq" id="WP_022239571.1">
    <property type="nucleotide sequence ID" value="NZ_CACRSY010000008.1"/>
</dbReference>
<dbReference type="InterPro" id="IPR023214">
    <property type="entry name" value="HAD_sf"/>
</dbReference>
<keyword evidence="1" id="KW-1133">Transmembrane helix</keyword>
<dbReference type="InterPro" id="IPR023198">
    <property type="entry name" value="PGP-like_dom2"/>
</dbReference>
<protein>
    <submittedName>
        <fullName evidence="2">Alpha-D-glucose-1-phosphate phosphatase YihX</fullName>
        <ecNumber evidence="2">3.1.3.-</ecNumber>
    </submittedName>
</protein>
<dbReference type="SUPFAM" id="SSF56784">
    <property type="entry name" value="HAD-like"/>
    <property type="match status" value="1"/>
</dbReference>
<gene>
    <name evidence="2" type="primary">yihX</name>
    <name evidence="2" type="ORF">BHLFYP23_02165</name>
</gene>
<feature type="transmembrane region" description="Helical" evidence="1">
    <location>
        <begin position="40"/>
        <end position="59"/>
    </location>
</feature>
<evidence type="ECO:0000313" key="2">
    <source>
        <dbReference type="EMBL" id="VYS94027.1"/>
    </source>
</evidence>
<dbReference type="EMBL" id="CACRSY010000008">
    <property type="protein sequence ID" value="VYS94027.1"/>
    <property type="molecule type" value="Genomic_DNA"/>
</dbReference>